<dbReference type="InterPro" id="IPR011990">
    <property type="entry name" value="TPR-like_helical_dom_sf"/>
</dbReference>
<protein>
    <submittedName>
        <fullName evidence="4">Peptidoglycan-binding protein</fullName>
    </submittedName>
</protein>
<feature type="compositionally biased region" description="Polar residues" evidence="2">
    <location>
        <begin position="1"/>
        <end position="18"/>
    </location>
</feature>
<dbReference type="InterPro" id="IPR036365">
    <property type="entry name" value="PGBD-like_sf"/>
</dbReference>
<feature type="coiled-coil region" evidence="1">
    <location>
        <begin position="370"/>
        <end position="406"/>
    </location>
</feature>
<feature type="compositionally biased region" description="Basic and acidic residues" evidence="2">
    <location>
        <begin position="84"/>
        <end position="114"/>
    </location>
</feature>
<accession>A0A9Q9D9F2</accession>
<dbReference type="Gene3D" id="1.25.40.10">
    <property type="entry name" value="Tetratricopeptide repeat domain"/>
    <property type="match status" value="1"/>
</dbReference>
<evidence type="ECO:0000313" key="4">
    <source>
        <dbReference type="EMBL" id="USJ23573.1"/>
    </source>
</evidence>
<dbReference type="PANTHER" id="PTHR11102:SF160">
    <property type="entry name" value="ERAD-ASSOCIATED E3 UBIQUITIN-PROTEIN LIGASE COMPONENT HRD3"/>
    <property type="match status" value="1"/>
</dbReference>
<gene>
    <name evidence="4" type="ORF">NE863_00850</name>
</gene>
<dbReference type="InterPro" id="IPR002477">
    <property type="entry name" value="Peptidoglycan-bd-like"/>
</dbReference>
<dbReference type="SUPFAM" id="SSF81901">
    <property type="entry name" value="HCP-like"/>
    <property type="match status" value="1"/>
</dbReference>
<feature type="compositionally biased region" description="Basic and acidic residues" evidence="2">
    <location>
        <begin position="47"/>
        <end position="66"/>
    </location>
</feature>
<dbReference type="Proteomes" id="UP001055460">
    <property type="component" value="Chromosome"/>
</dbReference>
<feature type="region of interest" description="Disordered" evidence="2">
    <location>
        <begin position="1"/>
        <end position="114"/>
    </location>
</feature>
<evidence type="ECO:0000313" key="5">
    <source>
        <dbReference type="Proteomes" id="UP001055460"/>
    </source>
</evidence>
<dbReference type="EMBL" id="CP098807">
    <property type="protein sequence ID" value="USJ23573.1"/>
    <property type="molecule type" value="Genomic_DNA"/>
</dbReference>
<evidence type="ECO:0000259" key="3">
    <source>
        <dbReference type="Pfam" id="PF01471"/>
    </source>
</evidence>
<dbReference type="OrthoDB" id="5295703at2"/>
<dbReference type="Pfam" id="PF01471">
    <property type="entry name" value="PG_binding_1"/>
    <property type="match status" value="1"/>
</dbReference>
<sequence length="1276" mass="137761">MSGLRSNPQRAGSQSYSERPSLDALNRTIEGLEARIEGLMSGTARDPAPRPPERQPAREPVRETASPRDAVAEIMQRQRSLSTSRERPTLRDRMPQREPERYAPERPVSERPISDRYVEEPRQQPLHNQPPRPASAVNDIAEALVGLRQDLKRDITDGLTREMNSLRTEIRGIKAQAQDHSFAEDVRGDMQRLAESIQHLGRQASPAQADALRGDFDDLRAMIDGLAREDSMRRMENRWSGVEDRLIAFDQNRDDELVALAYRLDEIKSQIGSLQGSSAVDALEDKLIAVAQAIEMLGRQIQPDDRRLVSQFADLDSRLDEISRAIAANTRTTSGLDSGFVNRLESRLGDLSRQIDSLSRPNDGGLGARLEALTVRVEDLAGEKAAARLEERLDQLSLMMERSSRTAQSDLNDYLSDISRKIEALDQGSVNDALAERLDYLARRIDELDTHGAQPASDPRFDRLEDRLVGIAQRLEETYAAPFDDRAALQNLEAQIANLSTLVSQPRADVAQSAMPVDYESRMTALEDYFSTSDEYIVEAARQAAEAVMEAYSKNGPSQASAGGDLAAISALAEDLRTLEDLSRSSEERTARTFEALHETLVHIADKLERIENREPAMAAQPAMAVVREAAQMPRAAQPEFHDPFGGGDLDDRYDDLQRNVRALQAEDQAVAVQPAEPATALADDAQISTVELEEEREPAAAARTGLLAGLTRRFSGKRSEPAPEQARKLVEPTPSIDPSEMLAPEEANQLLEPGSGVPDVKKILERVRAGQMNKAGIQPADGDKSDFIAAARRAAQLAVEETDTLNKTGEKAATSGIGGAFARHRRPILMAVGAVLLAIMSYPLVSSMLNKDEMPVEPVAVIEQTVTPQAAEFKAADDHLVQGTTVAAQEAPVTESETAVATPLDSVETPVKLPEASIAVTATTVPTTTFATPEDKAPMLAPVAETPTPVTEFQPAPAAASPVANASLASAPADGAAMTPATTAAAAVPTDVVLPEGFGPVALVTAAKGGDPLAFYEIAVRFTEGRGVQENMAEAAKWYQRAADAGVVPAQYRLATLYEKGTGVTRDAAKAKALYIASAGQGNASAMHNLAVMLASGRDGAPDFNEATKWFAKAAELGIRDSQFNLAVLYARGNGVPQDLTESYKWFSAAAREGDLDAGAKRDEVAKAMKPEQLESAKAKAEAWKAEPVDAKANSVDVPDAWVGPANKTASVDMSKAVRNIQAILNNNGFDAGKPDGQMGKKTVAAIKAFQKSVGQEPTGEITEQLVKELLKRNS</sequence>
<dbReference type="SMART" id="SM00671">
    <property type="entry name" value="SEL1"/>
    <property type="match status" value="4"/>
</dbReference>
<dbReference type="PANTHER" id="PTHR11102">
    <property type="entry name" value="SEL-1-LIKE PROTEIN"/>
    <property type="match status" value="1"/>
</dbReference>
<organism evidence="4 5">
    <name type="scientific">Ensifer adhaerens</name>
    <name type="common">Sinorhizobium morelense</name>
    <dbReference type="NCBI Taxonomy" id="106592"/>
    <lineage>
        <taxon>Bacteria</taxon>
        <taxon>Pseudomonadati</taxon>
        <taxon>Pseudomonadota</taxon>
        <taxon>Alphaproteobacteria</taxon>
        <taxon>Hyphomicrobiales</taxon>
        <taxon>Rhizobiaceae</taxon>
        <taxon>Sinorhizobium/Ensifer group</taxon>
        <taxon>Ensifer</taxon>
    </lineage>
</organism>
<dbReference type="InterPro" id="IPR050767">
    <property type="entry name" value="Sel1_AlgK"/>
</dbReference>
<dbReference type="Gene3D" id="1.20.1270.70">
    <property type="entry name" value="Designed single chain three-helix bundle"/>
    <property type="match status" value="1"/>
</dbReference>
<dbReference type="Gene3D" id="1.10.101.10">
    <property type="entry name" value="PGBD-like superfamily/PGBD"/>
    <property type="match status" value="1"/>
</dbReference>
<feature type="domain" description="Peptidoglycan binding-like" evidence="3">
    <location>
        <begin position="1217"/>
        <end position="1269"/>
    </location>
</feature>
<dbReference type="SUPFAM" id="SSF47090">
    <property type="entry name" value="PGBD-like"/>
    <property type="match status" value="1"/>
</dbReference>
<dbReference type="Pfam" id="PF08238">
    <property type="entry name" value="Sel1"/>
    <property type="match status" value="4"/>
</dbReference>
<dbReference type="AlphaFoldDB" id="A0A9Q9D9F2"/>
<dbReference type="RefSeq" id="WP_090295011.1">
    <property type="nucleotide sequence ID" value="NZ_CAXURO020000001.1"/>
</dbReference>
<name>A0A9Q9D9F2_ENSAD</name>
<evidence type="ECO:0000256" key="2">
    <source>
        <dbReference type="SAM" id="MobiDB-lite"/>
    </source>
</evidence>
<keyword evidence="1" id="KW-0175">Coiled coil</keyword>
<dbReference type="InterPro" id="IPR036366">
    <property type="entry name" value="PGBDSf"/>
</dbReference>
<dbReference type="InterPro" id="IPR006597">
    <property type="entry name" value="Sel1-like"/>
</dbReference>
<evidence type="ECO:0000256" key="1">
    <source>
        <dbReference type="SAM" id="Coils"/>
    </source>
</evidence>
<reference evidence="4" key="1">
    <citation type="submission" date="2022-06" db="EMBL/GenBank/DDBJ databases">
        <title>Physiological and biochemical characterization and genomic elucidation of a strain of the genus Ensifer adhaerens M8 that combines arsenic oxidation and chromium reduction.</title>
        <authorList>
            <person name="Li X."/>
            <person name="Yu c."/>
        </authorList>
    </citation>
    <scope>NUCLEOTIDE SEQUENCE</scope>
    <source>
        <strain evidence="4">M8</strain>
    </source>
</reference>
<proteinExistence type="predicted"/>